<accession>A0A150IQV2</accession>
<dbReference type="InterPro" id="IPR029039">
    <property type="entry name" value="Flavoprotein-like_sf"/>
</dbReference>
<accession>A0A150IJ47</accession>
<evidence type="ECO:0000259" key="3">
    <source>
        <dbReference type="PROSITE" id="PS50902"/>
    </source>
</evidence>
<dbReference type="Proteomes" id="UP000092403">
    <property type="component" value="Unassembled WGS sequence"/>
</dbReference>
<dbReference type="InterPro" id="IPR005025">
    <property type="entry name" value="FMN_Rdtase-like_dom"/>
</dbReference>
<dbReference type="InterPro" id="IPR008254">
    <property type="entry name" value="Flavodoxin/NO_synth"/>
</dbReference>
<evidence type="ECO:0000313" key="4">
    <source>
        <dbReference type="EMBL" id="KYC45033.1"/>
    </source>
</evidence>
<feature type="domain" description="Flavodoxin-like" evidence="3">
    <location>
        <begin position="3"/>
        <end position="158"/>
    </location>
</feature>
<reference evidence="7 8" key="1">
    <citation type="journal article" date="2016" name="ISME J.">
        <title>Chasing the elusive Euryarchaeota class WSA2: genomes reveal a uniquely fastidious methyl-reducing methanogen.</title>
        <authorList>
            <person name="Nobu M.K."/>
            <person name="Narihiro T."/>
            <person name="Kuroda K."/>
            <person name="Mei R."/>
            <person name="Liu W.T."/>
        </authorList>
    </citation>
    <scope>NUCLEOTIDE SEQUENCE [LARGE SCALE GENOMIC DNA]</scope>
    <source>
        <strain evidence="4">B03fssc0709_Meth_Bin005</strain>
        <strain evidence="5">B15fssc0709_Meth_Bin003</strain>
        <strain evidence="6">BMIXfssc0709_Meth_Bin006</strain>
    </source>
</reference>
<gene>
    <name evidence="4" type="ORF">APG10_01232</name>
    <name evidence="5" type="ORF">APG11_01474</name>
    <name evidence="6" type="ORF">APG12_01482</name>
</gene>
<comment type="cofactor">
    <cofactor evidence="1">
        <name>[4Fe-4S] cluster</name>
        <dbReference type="ChEBI" id="CHEBI:49883"/>
    </cofactor>
</comment>
<dbReference type="GO" id="GO:0010181">
    <property type="term" value="F:FMN binding"/>
    <property type="evidence" value="ECO:0007669"/>
    <property type="project" value="InterPro"/>
</dbReference>
<dbReference type="Proteomes" id="UP000092401">
    <property type="component" value="Unassembled WGS sequence"/>
</dbReference>
<dbReference type="GO" id="GO:0016491">
    <property type="term" value="F:oxidoreductase activity"/>
    <property type="evidence" value="ECO:0007669"/>
    <property type="project" value="InterPro"/>
</dbReference>
<protein>
    <submittedName>
        <fullName evidence="5">Flavodoxin</fullName>
    </submittedName>
</protein>
<dbReference type="EMBL" id="LNGF01000035">
    <property type="protein sequence ID" value="KYC47034.1"/>
    <property type="molecule type" value="Genomic_DNA"/>
</dbReference>
<dbReference type="AlphaFoldDB" id="A0A150IQV2"/>
<proteinExistence type="inferred from homology"/>
<accession>A0A150IWU0</accession>
<dbReference type="Pfam" id="PF03358">
    <property type="entry name" value="FMN_red"/>
    <property type="match status" value="1"/>
</dbReference>
<dbReference type="PROSITE" id="PS50902">
    <property type="entry name" value="FLAVODOXIN_LIKE"/>
    <property type="match status" value="1"/>
</dbReference>
<dbReference type="SUPFAM" id="SSF52218">
    <property type="entry name" value="Flavoproteins"/>
    <property type="match status" value="1"/>
</dbReference>
<evidence type="ECO:0000313" key="8">
    <source>
        <dbReference type="Proteomes" id="UP000092401"/>
    </source>
</evidence>
<evidence type="ECO:0000313" key="6">
    <source>
        <dbReference type="EMBL" id="KYC49461.1"/>
    </source>
</evidence>
<evidence type="ECO:0000256" key="1">
    <source>
        <dbReference type="ARBA" id="ARBA00001966"/>
    </source>
</evidence>
<dbReference type="EMBL" id="LNGE01000033">
    <property type="protein sequence ID" value="KYC45033.1"/>
    <property type="molecule type" value="Genomic_DNA"/>
</dbReference>
<organism evidence="5 7">
    <name type="scientific">Candidatus Methanofastidiosum methylothiophilum</name>
    <dbReference type="NCBI Taxonomy" id="1705564"/>
    <lineage>
        <taxon>Archaea</taxon>
        <taxon>Methanobacteriati</taxon>
        <taxon>Methanobacteriota</taxon>
        <taxon>Stenosarchaea group</taxon>
        <taxon>Candidatus Methanofastidiosia</taxon>
        <taxon>Candidatus Methanofastidiosales</taxon>
        <taxon>Candidatus Methanofastidiosaceae</taxon>
        <taxon>Candidatus Methanofastidiosum</taxon>
    </lineage>
</organism>
<evidence type="ECO:0000256" key="2">
    <source>
        <dbReference type="ARBA" id="ARBA00038292"/>
    </source>
</evidence>
<dbReference type="EMBL" id="LNJC01000035">
    <property type="protein sequence ID" value="KYC49461.1"/>
    <property type="molecule type" value="Genomic_DNA"/>
</dbReference>
<dbReference type="Proteomes" id="UP000091929">
    <property type="component" value="Unassembled WGS sequence"/>
</dbReference>
<sequence length="162" mass="17941">MNIGIVVYSQTGNTYEVAQKVKEALSKKGNSVNIERIHISDEKERDIKKLEAQFKDDFLNNTPDLSKYEALVFGSPVHAFSLSPAMTAFISQIPSLQNKKISCFVTKGLPLSGTGGNQAISKMKQLSESKGGNFCGSGIVVWNKDREKQIKKLTEEMCKAFF</sequence>
<name>A0A150IQV2_9EURY</name>
<dbReference type="Gene3D" id="3.40.50.360">
    <property type="match status" value="1"/>
</dbReference>
<evidence type="ECO:0000313" key="7">
    <source>
        <dbReference type="Proteomes" id="UP000091929"/>
    </source>
</evidence>
<comment type="caution">
    <text evidence="5">The sequence shown here is derived from an EMBL/GenBank/DDBJ whole genome shotgun (WGS) entry which is preliminary data.</text>
</comment>
<comment type="similarity">
    <text evidence="2">Belongs to the SsuE family. Isf subfamily.</text>
</comment>
<evidence type="ECO:0000313" key="5">
    <source>
        <dbReference type="EMBL" id="KYC47034.1"/>
    </source>
</evidence>